<accession>A0A7J3MZX8</accession>
<evidence type="ECO:0008006" key="3">
    <source>
        <dbReference type="Google" id="ProtNLM"/>
    </source>
</evidence>
<proteinExistence type="predicted"/>
<comment type="caution">
    <text evidence="2">The sequence shown here is derived from an EMBL/GenBank/DDBJ whole genome shotgun (WGS) entry which is preliminary data.</text>
</comment>
<evidence type="ECO:0000313" key="2">
    <source>
        <dbReference type="EMBL" id="HGT99016.1"/>
    </source>
</evidence>
<dbReference type="EMBL" id="DTDH01000172">
    <property type="protein sequence ID" value="HGT99016.1"/>
    <property type="molecule type" value="Genomic_DNA"/>
</dbReference>
<dbReference type="SUPFAM" id="SSF52833">
    <property type="entry name" value="Thioredoxin-like"/>
    <property type="match status" value="1"/>
</dbReference>
<gene>
    <name evidence="1" type="ORF">ENT99_05510</name>
    <name evidence="2" type="ORF">ENU64_06265</name>
</gene>
<reference evidence="2" key="1">
    <citation type="journal article" date="2020" name="mSystems">
        <title>Genome- and Community-Level Interaction Insights into Carbon Utilization and Element Cycling Functions of Hydrothermarchaeota in Hydrothermal Sediment.</title>
        <authorList>
            <person name="Zhou Z."/>
            <person name="Liu Y."/>
            <person name="Xu W."/>
            <person name="Pan J."/>
            <person name="Luo Z.H."/>
            <person name="Li M."/>
        </authorList>
    </citation>
    <scope>NUCLEOTIDE SEQUENCE [LARGE SCALE GENOMIC DNA]</scope>
    <source>
        <strain evidence="1">SpSt-629</strain>
        <strain evidence="2">SpSt-688</strain>
    </source>
</reference>
<dbReference type="EMBL" id="DTAU01000105">
    <property type="protein sequence ID" value="HFQ79142.1"/>
    <property type="molecule type" value="Genomic_DNA"/>
</dbReference>
<protein>
    <recommendedName>
        <fullName evidence="3">Glutaredoxin</fullName>
    </recommendedName>
</protein>
<name>A0A7J3MZX8_9CREN</name>
<dbReference type="AlphaFoldDB" id="A0A7J3MZX8"/>
<organism evidence="2">
    <name type="scientific">Ignisphaera aggregans</name>
    <dbReference type="NCBI Taxonomy" id="334771"/>
    <lineage>
        <taxon>Archaea</taxon>
        <taxon>Thermoproteota</taxon>
        <taxon>Thermoprotei</taxon>
        <taxon>Desulfurococcales</taxon>
        <taxon>Desulfurococcaceae</taxon>
        <taxon>Ignisphaera</taxon>
    </lineage>
</organism>
<dbReference type="InterPro" id="IPR036249">
    <property type="entry name" value="Thioredoxin-like_sf"/>
</dbReference>
<evidence type="ECO:0000313" key="1">
    <source>
        <dbReference type="EMBL" id="HFQ79142.1"/>
    </source>
</evidence>
<sequence length="94" mass="10750">MHIVKSLQDYLSVLNRFRRIVVIGENCADCHVFLKRYSRCLEGFEIVLLPVNIDDDLLDFFFSIGILGIPIVIIDGKHFWGDINHLGEVVCSSQ</sequence>